<dbReference type="Pfam" id="PF05222">
    <property type="entry name" value="AlaDh_PNT_N"/>
    <property type="match status" value="1"/>
</dbReference>
<dbReference type="SMART" id="SM01003">
    <property type="entry name" value="AlaDh_PNT_N"/>
    <property type="match status" value="1"/>
</dbReference>
<evidence type="ECO:0000313" key="5">
    <source>
        <dbReference type="EMBL" id="MDR7381753.1"/>
    </source>
</evidence>
<dbReference type="PANTHER" id="PTHR42795">
    <property type="entry name" value="ALANINE DEHYDROGENASE"/>
    <property type="match status" value="1"/>
</dbReference>
<dbReference type="InterPro" id="IPR046951">
    <property type="entry name" value="CEOS"/>
</dbReference>
<dbReference type="InterPro" id="IPR007886">
    <property type="entry name" value="AlaDH/PNT_N"/>
</dbReference>
<dbReference type="EMBL" id="JAVDYE010000001">
    <property type="protein sequence ID" value="MDR7381753.1"/>
    <property type="molecule type" value="Genomic_DNA"/>
</dbReference>
<feature type="domain" description="Alanine dehydrogenase/pyridine nucleotide transhydrogenase NAD(H)-binding" evidence="3">
    <location>
        <begin position="173"/>
        <end position="335"/>
    </location>
</feature>
<dbReference type="CDD" id="cd12181">
    <property type="entry name" value="ceo_syn"/>
    <property type="match status" value="1"/>
</dbReference>
<dbReference type="Proteomes" id="UP001183585">
    <property type="component" value="Unassembled WGS sequence"/>
</dbReference>
<evidence type="ECO:0000259" key="4">
    <source>
        <dbReference type="SMART" id="SM01003"/>
    </source>
</evidence>
<dbReference type="Pfam" id="PF01262">
    <property type="entry name" value="AlaDh_PNT_C"/>
    <property type="match status" value="1"/>
</dbReference>
<feature type="domain" description="Alanine dehydrogenase/pyridine nucleotide transhydrogenase N-terminal" evidence="4">
    <location>
        <begin position="33"/>
        <end position="170"/>
    </location>
</feature>
<sequence length="412" mass="44476">MGIQISDAKQPPAALPTASSSTSSSSGELLTLGLLAGSSMENERRLAIHPHHLDRIDPDMRARMIVERGYGADFQLEPGYLEARVGRVAERAEVLESADVLLLPKPQAADVASIPPGRVLWGWPHCVQDAEMTQTAIDSRLTLIAFEAMNHWTPRGDFSLHVFHKNNELAGYCSVLHALSLVGSTGDYGPRLSAVVIGFGATARGAVTALKAHGIHDIQVLTQRGVAAVGSPIHTAHITQLNTGDGPAHLSEVHTQAGDVLLPEFLASHDIVVNCTLQDVAAPLTYLRTEDLEQFTSGGLIVDVSCDEGMGFEWARPTTFDEPMFKVGRGVDYYAVDHTPSYLWNSATWEISEALLPFLRTVMEGPTAWADDFTVSRAIEIHDGVIQNPSILSFQGREPAYPHPQGLTGVVA</sequence>
<evidence type="ECO:0000256" key="2">
    <source>
        <dbReference type="SAM" id="MobiDB-lite"/>
    </source>
</evidence>
<dbReference type="InterPro" id="IPR036291">
    <property type="entry name" value="NAD(P)-bd_dom_sf"/>
</dbReference>
<protein>
    <submittedName>
        <fullName evidence="5">Alanine dehydrogenase</fullName>
    </submittedName>
</protein>
<evidence type="ECO:0000259" key="3">
    <source>
        <dbReference type="SMART" id="SM01002"/>
    </source>
</evidence>
<feature type="region of interest" description="Disordered" evidence="2">
    <location>
        <begin position="1"/>
        <end position="26"/>
    </location>
</feature>
<dbReference type="Gene3D" id="3.40.50.720">
    <property type="entry name" value="NAD(P)-binding Rossmann-like Domain"/>
    <property type="match status" value="2"/>
</dbReference>
<dbReference type="PANTHER" id="PTHR42795:SF1">
    <property type="entry name" value="ALANINE DEHYDROGENASE"/>
    <property type="match status" value="1"/>
</dbReference>
<organism evidence="5 6">
    <name type="scientific">Promicromonospora iranensis</name>
    <dbReference type="NCBI Taxonomy" id="1105144"/>
    <lineage>
        <taxon>Bacteria</taxon>
        <taxon>Bacillati</taxon>
        <taxon>Actinomycetota</taxon>
        <taxon>Actinomycetes</taxon>
        <taxon>Micrococcales</taxon>
        <taxon>Promicromonosporaceae</taxon>
        <taxon>Promicromonospora</taxon>
    </lineage>
</organism>
<comment type="caution">
    <text evidence="5">The sequence shown here is derived from an EMBL/GenBank/DDBJ whole genome shotgun (WGS) entry which is preliminary data.</text>
</comment>
<evidence type="ECO:0000256" key="1">
    <source>
        <dbReference type="ARBA" id="ARBA00023002"/>
    </source>
</evidence>
<name>A0ABU2CKC4_9MICO</name>
<dbReference type="SMART" id="SM01002">
    <property type="entry name" value="AlaDh_PNT_C"/>
    <property type="match status" value="1"/>
</dbReference>
<dbReference type="SUPFAM" id="SSF52283">
    <property type="entry name" value="Formate/glycerate dehydrogenase catalytic domain-like"/>
    <property type="match status" value="1"/>
</dbReference>
<keyword evidence="6" id="KW-1185">Reference proteome</keyword>
<reference evidence="5 6" key="1">
    <citation type="submission" date="2023-07" db="EMBL/GenBank/DDBJ databases">
        <title>Sequencing the genomes of 1000 actinobacteria strains.</title>
        <authorList>
            <person name="Klenk H.-P."/>
        </authorList>
    </citation>
    <scope>NUCLEOTIDE SEQUENCE [LARGE SCALE GENOMIC DNA]</scope>
    <source>
        <strain evidence="5 6">DSM 45554</strain>
    </source>
</reference>
<evidence type="ECO:0000313" key="6">
    <source>
        <dbReference type="Proteomes" id="UP001183585"/>
    </source>
</evidence>
<dbReference type="SUPFAM" id="SSF51735">
    <property type="entry name" value="NAD(P)-binding Rossmann-fold domains"/>
    <property type="match status" value="1"/>
</dbReference>
<accession>A0ABU2CKC4</accession>
<feature type="compositionally biased region" description="Low complexity" evidence="2">
    <location>
        <begin position="11"/>
        <end position="26"/>
    </location>
</feature>
<dbReference type="InterPro" id="IPR007698">
    <property type="entry name" value="AlaDH/PNT_NAD(H)-bd"/>
</dbReference>
<gene>
    <name evidence="5" type="ORF">J2S48_001268</name>
</gene>
<proteinExistence type="predicted"/>
<keyword evidence="1" id="KW-0560">Oxidoreductase</keyword>